<accession>A0A6I4IK91</accession>
<dbReference type="PANTHER" id="PTHR33734">
    <property type="entry name" value="LYSM DOMAIN-CONTAINING GPI-ANCHORED PROTEIN 2"/>
    <property type="match status" value="1"/>
</dbReference>
<dbReference type="SMART" id="SM00257">
    <property type="entry name" value="LysM"/>
    <property type="match status" value="4"/>
</dbReference>
<dbReference type="PROSITE" id="PS51782">
    <property type="entry name" value="LYSM"/>
    <property type="match status" value="3"/>
</dbReference>
<dbReference type="EMBL" id="WQLW01000002">
    <property type="protein sequence ID" value="MVO08461.1"/>
    <property type="molecule type" value="Genomic_DNA"/>
</dbReference>
<keyword evidence="1" id="KW-0732">Signal</keyword>
<dbReference type="RefSeq" id="WP_140996850.1">
    <property type="nucleotide sequence ID" value="NZ_VDCZ01000002.1"/>
</dbReference>
<comment type="caution">
    <text evidence="3">The sequence shown here is derived from an EMBL/GenBank/DDBJ whole genome shotgun (WGS) entry which is preliminary data.</text>
</comment>
<proteinExistence type="predicted"/>
<feature type="domain" description="LysM" evidence="2">
    <location>
        <begin position="85"/>
        <end position="129"/>
    </location>
</feature>
<name>A0A6I4IK91_9FLAO</name>
<dbReference type="InterPro" id="IPR018392">
    <property type="entry name" value="LysM"/>
</dbReference>
<keyword evidence="4" id="KW-1185">Reference proteome</keyword>
<dbReference type="PROSITE" id="PS51257">
    <property type="entry name" value="PROKAR_LIPOPROTEIN"/>
    <property type="match status" value="1"/>
</dbReference>
<dbReference type="AlphaFoldDB" id="A0A6I4IK91"/>
<evidence type="ECO:0000313" key="3">
    <source>
        <dbReference type="EMBL" id="MVO08461.1"/>
    </source>
</evidence>
<dbReference type="SUPFAM" id="SSF54106">
    <property type="entry name" value="LysM domain"/>
    <property type="match status" value="4"/>
</dbReference>
<dbReference type="Gene3D" id="3.40.50.2300">
    <property type="match status" value="2"/>
</dbReference>
<organism evidence="3 4">
    <name type="scientific">Flavobacterium profundi</name>
    <dbReference type="NCBI Taxonomy" id="1774945"/>
    <lineage>
        <taxon>Bacteria</taxon>
        <taxon>Pseudomonadati</taxon>
        <taxon>Bacteroidota</taxon>
        <taxon>Flavobacteriia</taxon>
        <taxon>Flavobacteriales</taxon>
        <taxon>Flavobacteriaceae</taxon>
        <taxon>Flavobacterium</taxon>
    </lineage>
</organism>
<evidence type="ECO:0000259" key="2">
    <source>
        <dbReference type="PROSITE" id="PS51782"/>
    </source>
</evidence>
<evidence type="ECO:0000313" key="4">
    <source>
        <dbReference type="Proteomes" id="UP000431264"/>
    </source>
</evidence>
<dbReference type="SUPFAM" id="SSF53822">
    <property type="entry name" value="Periplasmic binding protein-like I"/>
    <property type="match status" value="1"/>
</dbReference>
<dbReference type="Gene3D" id="3.10.350.10">
    <property type="entry name" value="LysM domain"/>
    <property type="match status" value="4"/>
</dbReference>
<dbReference type="InterPro" id="IPR028082">
    <property type="entry name" value="Peripla_BP_I"/>
</dbReference>
<dbReference type="Proteomes" id="UP000431264">
    <property type="component" value="Unassembled WGS sequence"/>
</dbReference>
<dbReference type="OrthoDB" id="2149800at2"/>
<dbReference type="CDD" id="cd00118">
    <property type="entry name" value="LysM"/>
    <property type="match status" value="4"/>
</dbReference>
<dbReference type="Pfam" id="PF01476">
    <property type="entry name" value="LysM"/>
    <property type="match status" value="4"/>
</dbReference>
<dbReference type="GO" id="GO:0008932">
    <property type="term" value="F:lytic endotransglycosylase activity"/>
    <property type="evidence" value="ECO:0007669"/>
    <property type="project" value="TreeGrafter"/>
</dbReference>
<feature type="domain" description="LysM" evidence="2">
    <location>
        <begin position="153"/>
        <end position="196"/>
    </location>
</feature>
<evidence type="ECO:0000256" key="1">
    <source>
        <dbReference type="SAM" id="SignalP"/>
    </source>
</evidence>
<gene>
    <name evidence="3" type="ORF">GOQ30_04695</name>
</gene>
<protein>
    <submittedName>
        <fullName evidence="3">LysM peptidoglycan-binding domain-containing protein</fullName>
    </submittedName>
</protein>
<feature type="signal peptide" evidence="1">
    <location>
        <begin position="1"/>
        <end position="20"/>
    </location>
</feature>
<reference evidence="4" key="1">
    <citation type="submission" date="2019-05" db="EMBL/GenBank/DDBJ databases">
        <title>Flavobacterium profundi sp. nov., isolated from a deep-sea seamount.</title>
        <authorList>
            <person name="Zhang D.-C."/>
        </authorList>
    </citation>
    <scope>NUCLEOTIDE SEQUENCE [LARGE SCALE GENOMIC DNA]</scope>
    <source>
        <strain evidence="4">TP390</strain>
    </source>
</reference>
<dbReference type="PANTHER" id="PTHR33734:SF22">
    <property type="entry name" value="MEMBRANE-BOUND LYTIC MUREIN TRANSGLYCOSYLASE D"/>
    <property type="match status" value="1"/>
</dbReference>
<feature type="domain" description="LysM" evidence="2">
    <location>
        <begin position="26"/>
        <end position="69"/>
    </location>
</feature>
<sequence>MRIFKLLILFFVFISCAAKAKQDNFVRHNVAKGETIYQIAIKYQVTPYDIYRLNPDAKKGIEEGTILLIPKASSVAITKKETKNIIHEVKAKETLYSIAREYEVSVPQLQEWNVELLKDGLKKGQEIIVGKEEVAVTENYLEVENTKNTVETFSHKVLPQETLYGISKKYNIAIEDIIAQNPDAKDGLKEGSILTLKRKTEKTVTTVGSTNSNANLYTVKPRQTLFSLTRELNISREELFALNPELKDGLKEGMVLKLPTTTSTSTSTVVTNTTSPESSIKVIPLDDFPKKDTLNFIVKPVGNLLASANKKKKKNLVLLLPFNLGKVDTNTALTKQALKENPLLNLSLEFYSGAMMAIDSARVLGLPVQVKILDVESSRTSSNIAKLISDNDFSNVDAVIGPFQNSHAEKTAEFLLKDSIPVISPLSKEVGLKLPNLYNAVPSEDYMVKKLFDHFKANKGNIVAVVSNKKGSTKEYLESRYQDIKFPGYTAKGSVDTDQLKIFLQKNKKNYVIIESETTAQILNVTNFLKKLKPEYDIQMVVLKLYDTLDFEEIPMTNLTELNMLFPSIRKEIETDSDKIFANKYKKENGTLPSSAAARGFDVTFDTILRICQNEGYAKSNQTFKTEYFENTFDYVNDNGNIINKGVYLMYYDTDYSIKRVIE</sequence>
<feature type="chain" id="PRO_5026224212" evidence="1">
    <location>
        <begin position="21"/>
        <end position="663"/>
    </location>
</feature>
<dbReference type="InterPro" id="IPR036779">
    <property type="entry name" value="LysM_dom_sf"/>
</dbReference>